<dbReference type="EMBL" id="JAHLJV010000077">
    <property type="protein sequence ID" value="KAK1574307.1"/>
    <property type="molecule type" value="Genomic_DNA"/>
</dbReference>
<comment type="caution">
    <text evidence="1">The sequence shown here is derived from an EMBL/GenBank/DDBJ whole genome shotgun (WGS) entry which is preliminary data.</text>
</comment>
<protein>
    <submittedName>
        <fullName evidence="1">Uncharacterized protein</fullName>
    </submittedName>
</protein>
<accession>A0AAD8PQC0</accession>
<evidence type="ECO:0000313" key="2">
    <source>
        <dbReference type="Proteomes" id="UP001230504"/>
    </source>
</evidence>
<gene>
    <name evidence="1" type="ORF">LY79DRAFT_369488</name>
</gene>
<proteinExistence type="predicted"/>
<sequence>MPYLVLHGLSRSCSSHNKPLIMTVSARLEDCPRLESLLIYLEQNLKSIYSLIEERTATQCVDGIFAGGHIQKCIYSFVHYAIHENMTGIDSRVHPPSFQGVRSLLTSHELDAVPDVPSVYVGTGIKMCCRSWHVIPTTYASHEVQPCHYLGP</sequence>
<reference evidence="1" key="1">
    <citation type="submission" date="2021-06" db="EMBL/GenBank/DDBJ databases">
        <title>Comparative genomics, transcriptomics and evolutionary studies reveal genomic signatures of adaptation to plant cell wall in hemibiotrophic fungi.</title>
        <authorList>
            <consortium name="DOE Joint Genome Institute"/>
            <person name="Baroncelli R."/>
            <person name="Diaz J.F."/>
            <person name="Benocci T."/>
            <person name="Peng M."/>
            <person name="Battaglia E."/>
            <person name="Haridas S."/>
            <person name="Andreopoulos W."/>
            <person name="Labutti K."/>
            <person name="Pangilinan J."/>
            <person name="Floch G.L."/>
            <person name="Makela M.R."/>
            <person name="Henrissat B."/>
            <person name="Grigoriev I.V."/>
            <person name="Crouch J.A."/>
            <person name="De Vries R.P."/>
            <person name="Sukno S.A."/>
            <person name="Thon M.R."/>
        </authorList>
    </citation>
    <scope>NUCLEOTIDE SEQUENCE</scope>
    <source>
        <strain evidence="1">CBS 125086</strain>
    </source>
</reference>
<dbReference type="AlphaFoldDB" id="A0AAD8PQC0"/>
<organism evidence="1 2">
    <name type="scientific">Colletotrichum navitas</name>
    <dbReference type="NCBI Taxonomy" id="681940"/>
    <lineage>
        <taxon>Eukaryota</taxon>
        <taxon>Fungi</taxon>
        <taxon>Dikarya</taxon>
        <taxon>Ascomycota</taxon>
        <taxon>Pezizomycotina</taxon>
        <taxon>Sordariomycetes</taxon>
        <taxon>Hypocreomycetidae</taxon>
        <taxon>Glomerellales</taxon>
        <taxon>Glomerellaceae</taxon>
        <taxon>Colletotrichum</taxon>
        <taxon>Colletotrichum graminicola species complex</taxon>
    </lineage>
</organism>
<name>A0AAD8PQC0_9PEZI</name>
<dbReference type="Proteomes" id="UP001230504">
    <property type="component" value="Unassembled WGS sequence"/>
</dbReference>
<dbReference type="GeneID" id="85437061"/>
<dbReference type="RefSeq" id="XP_060409844.1">
    <property type="nucleotide sequence ID" value="XM_060552821.1"/>
</dbReference>
<keyword evidence="2" id="KW-1185">Reference proteome</keyword>
<evidence type="ECO:0000313" key="1">
    <source>
        <dbReference type="EMBL" id="KAK1574307.1"/>
    </source>
</evidence>